<evidence type="ECO:0000256" key="6">
    <source>
        <dbReference type="ARBA" id="ARBA00022833"/>
    </source>
</evidence>
<dbReference type="Proteomes" id="UP000255417">
    <property type="component" value="Unassembled WGS sequence"/>
</dbReference>
<evidence type="ECO:0000256" key="7">
    <source>
        <dbReference type="ARBA" id="ARBA00023049"/>
    </source>
</evidence>
<dbReference type="GO" id="GO:0006508">
    <property type="term" value="P:proteolysis"/>
    <property type="evidence" value="ECO:0007669"/>
    <property type="project" value="UniProtKB-KW"/>
</dbReference>
<evidence type="ECO:0000256" key="1">
    <source>
        <dbReference type="ARBA" id="ARBA00001947"/>
    </source>
</evidence>
<dbReference type="InterPro" id="IPR011055">
    <property type="entry name" value="Dup_hybrid_motif"/>
</dbReference>
<protein>
    <submittedName>
        <fullName evidence="12">Glycyl-glycine endopeptidase ALE-1</fullName>
        <ecNumber evidence="12">3.4.24.75</ecNumber>
    </submittedName>
</protein>
<evidence type="ECO:0000313" key="12">
    <source>
        <dbReference type="EMBL" id="SUB59176.1"/>
    </source>
</evidence>
<dbReference type="CDD" id="cd12797">
    <property type="entry name" value="M23_peptidase"/>
    <property type="match status" value="1"/>
</dbReference>
<evidence type="ECO:0000259" key="11">
    <source>
        <dbReference type="Pfam" id="PF19425"/>
    </source>
</evidence>
<dbReference type="SUPFAM" id="SSF51261">
    <property type="entry name" value="Duplicated hybrid motif"/>
    <property type="match status" value="1"/>
</dbReference>
<dbReference type="Pfam" id="PF01551">
    <property type="entry name" value="Peptidase_M23"/>
    <property type="match status" value="1"/>
</dbReference>
<feature type="domain" description="M23ase beta-sheet core" evidence="10">
    <location>
        <begin position="348"/>
        <end position="443"/>
    </location>
</feature>
<evidence type="ECO:0000256" key="2">
    <source>
        <dbReference type="ARBA" id="ARBA00004196"/>
    </source>
</evidence>
<dbReference type="PANTHER" id="PTHR21666">
    <property type="entry name" value="PEPTIDASE-RELATED"/>
    <property type="match status" value="1"/>
</dbReference>
<keyword evidence="5 12" id="KW-0378">Hydrolase</keyword>
<dbReference type="AlphaFoldDB" id="A0A379CBU4"/>
<keyword evidence="7" id="KW-0482">Metalloprotease</keyword>
<reference evidence="12 13" key="1">
    <citation type="submission" date="2018-06" db="EMBL/GenBank/DDBJ databases">
        <authorList>
            <consortium name="Pathogen Informatics"/>
            <person name="Doyle S."/>
        </authorList>
    </citation>
    <scope>NUCLEOTIDE SEQUENCE [LARGE SCALE GENOMIC DNA]</scope>
    <source>
        <strain evidence="12 13">NCTC12872</strain>
    </source>
</reference>
<evidence type="ECO:0000256" key="8">
    <source>
        <dbReference type="SAM" id="MobiDB-lite"/>
    </source>
</evidence>
<feature type="domain" description="Csd3-like second N-terminal" evidence="11">
    <location>
        <begin position="213"/>
        <end position="335"/>
    </location>
</feature>
<comment type="subcellular location">
    <subcellularLocation>
        <location evidence="2">Cell envelope</location>
    </subcellularLocation>
</comment>
<dbReference type="FunFam" id="2.70.70.10:FF:000002">
    <property type="entry name" value="Murein DD-endopeptidase MepM"/>
    <property type="match status" value="1"/>
</dbReference>
<dbReference type="Pfam" id="PF19425">
    <property type="entry name" value="Csd3_N2"/>
    <property type="match status" value="1"/>
</dbReference>
<gene>
    <name evidence="12" type="ORF">NCTC12872_01151</name>
</gene>
<keyword evidence="3" id="KW-0645">Protease</keyword>
<organism evidence="12 13">
    <name type="scientific">Phocoenobacter uteri</name>
    <dbReference type="NCBI Taxonomy" id="146806"/>
    <lineage>
        <taxon>Bacteria</taxon>
        <taxon>Pseudomonadati</taxon>
        <taxon>Pseudomonadota</taxon>
        <taxon>Gammaproteobacteria</taxon>
        <taxon>Pasteurellales</taxon>
        <taxon>Pasteurellaceae</taxon>
        <taxon>Phocoenobacter</taxon>
    </lineage>
</organism>
<sequence>MKLKPIILPSTLSKKKQFRKKITFVIVFVFLFISIVITLKNYQTESEPINDIKTSYELPMDDFSVDDISDDSTNIEIDKSDTAEKENAVEKEEANDIKESGENQDDTVEKKPEIIPKQDNEDLHINDQFNHIVTQNDTLKTIFEHQGLDPEIAQKLLQDFPDLAHLKAGQQFYWVTNNDGDIEYMDWLVSYREEQVFQLVAQDKFKREVLVKKGIWKEKVLKGKVSGNLSSSLQKLGLSSRQVYQLVQGLKPQLSLKHLRNGDKIEVLANCEFIDDKLVTLGKVEALRLIRGKEVYYSILADNGHYYGENGAVINKSQFSRYPLRFRPRISSHFNLHRRHPITRRVRPHKGVDFGLKIGTLVIAPADGVVTRVAYQRNGAGKYIKIKHGSKYETVYMHLSRSLVKIGQKVKKGQHIAYSGNTGRSTGPHLHYEFHINGRAVNPMTVHLPGIASHSVMSNKERKAYLTKVKKVIAKFK</sequence>
<feature type="transmembrane region" description="Helical" evidence="9">
    <location>
        <begin position="21"/>
        <end position="39"/>
    </location>
</feature>
<comment type="cofactor">
    <cofactor evidence="1">
        <name>Zn(2+)</name>
        <dbReference type="ChEBI" id="CHEBI:29105"/>
    </cofactor>
</comment>
<dbReference type="EMBL" id="UGTA01000001">
    <property type="protein sequence ID" value="SUB59176.1"/>
    <property type="molecule type" value="Genomic_DNA"/>
</dbReference>
<dbReference type="Gene3D" id="3.10.450.350">
    <property type="match status" value="2"/>
</dbReference>
<keyword evidence="13" id="KW-1185">Reference proteome</keyword>
<evidence type="ECO:0000256" key="5">
    <source>
        <dbReference type="ARBA" id="ARBA00022801"/>
    </source>
</evidence>
<keyword evidence="9" id="KW-1133">Transmembrane helix</keyword>
<dbReference type="GO" id="GO:0046872">
    <property type="term" value="F:metal ion binding"/>
    <property type="evidence" value="ECO:0007669"/>
    <property type="project" value="UniProtKB-KW"/>
</dbReference>
<evidence type="ECO:0000256" key="4">
    <source>
        <dbReference type="ARBA" id="ARBA00022723"/>
    </source>
</evidence>
<keyword evidence="4" id="KW-0479">Metal-binding</keyword>
<evidence type="ECO:0000313" key="13">
    <source>
        <dbReference type="Proteomes" id="UP000255417"/>
    </source>
</evidence>
<dbReference type="InterPro" id="IPR050570">
    <property type="entry name" value="Cell_wall_metabolism_enzyme"/>
</dbReference>
<dbReference type="Gene3D" id="2.70.70.10">
    <property type="entry name" value="Glucose Permease (Domain IIA)"/>
    <property type="match status" value="1"/>
</dbReference>
<dbReference type="InterPro" id="IPR016047">
    <property type="entry name" value="M23ase_b-sheet_dom"/>
</dbReference>
<dbReference type="PANTHER" id="PTHR21666:SF292">
    <property type="entry name" value="MUREIN DD-ENDOPEPTIDASE MEPM"/>
    <property type="match status" value="1"/>
</dbReference>
<evidence type="ECO:0000259" key="10">
    <source>
        <dbReference type="Pfam" id="PF01551"/>
    </source>
</evidence>
<feature type="region of interest" description="Disordered" evidence="8">
    <location>
        <begin position="80"/>
        <end position="119"/>
    </location>
</feature>
<keyword evidence="9" id="KW-0472">Membrane</keyword>
<dbReference type="EC" id="3.4.24.75" evidence="12"/>
<keyword evidence="6" id="KW-0862">Zinc</keyword>
<accession>A0A379CBU4</accession>
<evidence type="ECO:0000256" key="9">
    <source>
        <dbReference type="SAM" id="Phobius"/>
    </source>
</evidence>
<name>A0A379CBU4_9PAST</name>
<dbReference type="GO" id="GO:0004222">
    <property type="term" value="F:metalloendopeptidase activity"/>
    <property type="evidence" value="ECO:0007669"/>
    <property type="project" value="TreeGrafter"/>
</dbReference>
<dbReference type="InterPro" id="IPR045834">
    <property type="entry name" value="Csd3_N2"/>
</dbReference>
<dbReference type="GO" id="GO:0030313">
    <property type="term" value="C:cell envelope"/>
    <property type="evidence" value="ECO:0007669"/>
    <property type="project" value="UniProtKB-SubCell"/>
</dbReference>
<keyword evidence="9" id="KW-0812">Transmembrane</keyword>
<evidence type="ECO:0000256" key="3">
    <source>
        <dbReference type="ARBA" id="ARBA00022670"/>
    </source>
</evidence>
<proteinExistence type="predicted"/>